<dbReference type="Ensembl" id="ENSPEMT00000023753.2">
    <property type="protein sequence ID" value="ENSPEMP00000019412.2"/>
    <property type="gene ID" value="ENSPEMG00000017715.2"/>
</dbReference>
<dbReference type="InterPro" id="IPR017978">
    <property type="entry name" value="GPCR_3_C"/>
</dbReference>
<feature type="transmembrane region" description="Helical" evidence="12">
    <location>
        <begin position="619"/>
        <end position="640"/>
    </location>
</feature>
<evidence type="ECO:0000256" key="9">
    <source>
        <dbReference type="ARBA" id="ARBA00023170"/>
    </source>
</evidence>
<dbReference type="InterPro" id="IPR004073">
    <property type="entry name" value="GPCR_3_vmron_rcpt_2"/>
</dbReference>
<comment type="similarity">
    <text evidence="2">Belongs to the G-protein coupled receptor 3 family.</text>
</comment>
<dbReference type="Proteomes" id="UP000694547">
    <property type="component" value="Chromosome 22"/>
</dbReference>
<protein>
    <submittedName>
        <fullName evidence="15">Vomeronasal type-2 receptor 116-like</fullName>
    </submittedName>
</protein>
<keyword evidence="7" id="KW-0297">G-protein coupled receptor</keyword>
<dbReference type="InterPro" id="IPR000337">
    <property type="entry name" value="GPCR_3"/>
</dbReference>
<evidence type="ECO:0000256" key="11">
    <source>
        <dbReference type="ARBA" id="ARBA00023224"/>
    </source>
</evidence>
<keyword evidence="5 13" id="KW-0732">Signal</keyword>
<evidence type="ECO:0000256" key="4">
    <source>
        <dbReference type="ARBA" id="ARBA00022692"/>
    </source>
</evidence>
<dbReference type="PRINTS" id="PR00248">
    <property type="entry name" value="GPCRMGR"/>
</dbReference>
<keyword evidence="8 12" id="KW-0472">Membrane</keyword>
<evidence type="ECO:0000313" key="16">
    <source>
        <dbReference type="Proteomes" id="UP000694547"/>
    </source>
</evidence>
<evidence type="ECO:0000256" key="1">
    <source>
        <dbReference type="ARBA" id="ARBA00004651"/>
    </source>
</evidence>
<dbReference type="GeneTree" id="ENSGT00950000183069"/>
<sequence length="848" mass="96417">MKKLCVFLISFLLLKFSLILCGFTETRCFWRIKSNEENDRDLRTDCGFALFMTPGHVDEDFYNGLIDFGIPTSKYEFFLVLFFATDEINRNPFILPNLSLTFSFAVGMCFDTLEIIDELNSQQNNTSRFLNYDCGMYDCDAVLTGPSWTTSLKLAIYIKAPKIFFGPFHPILSDNIHLSYVYQIAQKDTCLPHAMVSLMLYFTWTWIGMVISDDDQGIQFLSNFREEMQRNGVCLAFVNVIPDNIQLYMTRAGIYDKQIMTSSAKVAIIYGEMNSTLEISFRRWGCLGVQRIWVTTSQWDITTCKRDFSLDLFHGTVTFAHHHGKVSKFKNFMQTMNTSKYPVDISQMRIKWNYFNCSVSKTNYSTRNHFSFNITLEWLSQHRFDMDLSEEGYNLYNAVYAVAYTYHEIILQQVESQQIAELKGLSYDCHQMASLLKSRVFTNPIGELVNMNPREKLCAEYDIYNIWNFPQGFGLKVKIGGYSPYFPQNQQLHISEDLEWAMGATPVPTSTCSMTCTPGFRKFHQEQTADCCFDCAWCPENEISNETDMEQCVSCPEDQYSNTEHTHCLQRHVSFLSYEDPLGMTLACMSLCFSALTALVLGAFVKYNDTAIVKANNQILSYILLISITFCFLCSLLFIGHPNIVTCTLQQTTFGVFFTVAVSTVLAKTITVVLAFKLTAPGGRMRGMLVSGAPNFVIPICTLVQFVLCGIWLVTSPPFIDTDTHSERGQIIIVCNKGSVIAFHFVLGYLGSLALGSFTVAFLARNLPDRFNEAKFLTFSMLVFCSVWVTFLPVYHSTKGKVMVAVEVFSILASSAGLLGCIFVPKCYVILIRPDSNSLQKYRDKSLH</sequence>
<name>A0A6I9M5W6_PERMB</name>
<dbReference type="Pfam" id="PF07562">
    <property type="entry name" value="NCD3G"/>
    <property type="match status" value="1"/>
</dbReference>
<reference evidence="15 16" key="1">
    <citation type="submission" date="2018-10" db="EMBL/GenBank/DDBJ databases">
        <title>Improved assembly of the deer mouse Peromyscus maniculatus genome.</title>
        <authorList>
            <person name="Lassance J.-M."/>
            <person name="Hoekstra H.E."/>
        </authorList>
    </citation>
    <scope>NUCLEOTIDE SEQUENCE [LARGE SCALE GENOMIC DNA]</scope>
</reference>
<keyword evidence="16" id="KW-1185">Reference proteome</keyword>
<reference evidence="15" key="3">
    <citation type="submission" date="2025-09" db="UniProtKB">
        <authorList>
            <consortium name="Ensembl"/>
        </authorList>
    </citation>
    <scope>IDENTIFICATION</scope>
</reference>
<reference evidence="15" key="2">
    <citation type="submission" date="2025-08" db="UniProtKB">
        <authorList>
            <consortium name="Ensembl"/>
        </authorList>
    </citation>
    <scope>IDENTIFICATION</scope>
</reference>
<dbReference type="Gene3D" id="2.10.50.30">
    <property type="entry name" value="GPCR, family 3, nine cysteines domain"/>
    <property type="match status" value="1"/>
</dbReference>
<dbReference type="PANTHER" id="PTHR24061">
    <property type="entry name" value="CALCIUM-SENSING RECEPTOR-RELATED"/>
    <property type="match status" value="1"/>
</dbReference>
<feature type="transmembrane region" description="Helical" evidence="12">
    <location>
        <begin position="740"/>
        <end position="764"/>
    </location>
</feature>
<dbReference type="SUPFAM" id="SSF53822">
    <property type="entry name" value="Periplasmic binding protein-like I"/>
    <property type="match status" value="1"/>
</dbReference>
<feature type="signal peptide" evidence="13">
    <location>
        <begin position="1"/>
        <end position="21"/>
    </location>
</feature>
<evidence type="ECO:0000259" key="14">
    <source>
        <dbReference type="PROSITE" id="PS50259"/>
    </source>
</evidence>
<dbReference type="InterPro" id="IPR000068">
    <property type="entry name" value="GPCR_3_Ca_sens_rcpt-rel"/>
</dbReference>
<keyword evidence="11" id="KW-0807">Transducer</keyword>
<dbReference type="GO" id="GO:0005886">
    <property type="term" value="C:plasma membrane"/>
    <property type="evidence" value="ECO:0007669"/>
    <property type="project" value="UniProtKB-SubCell"/>
</dbReference>
<dbReference type="InterPro" id="IPR011500">
    <property type="entry name" value="GPCR_3_9-Cys_dom"/>
</dbReference>
<dbReference type="Gene3D" id="3.40.50.2300">
    <property type="match status" value="2"/>
</dbReference>
<dbReference type="InterPro" id="IPR038550">
    <property type="entry name" value="GPCR_3_9-Cys_sf"/>
</dbReference>
<dbReference type="CDD" id="cd06365">
    <property type="entry name" value="PBP1_pheromone_receptor"/>
    <property type="match status" value="1"/>
</dbReference>
<dbReference type="InterPro" id="IPR001828">
    <property type="entry name" value="ANF_lig-bd_rcpt"/>
</dbReference>
<feature type="transmembrane region" description="Helical" evidence="12">
    <location>
        <begin position="776"/>
        <end position="796"/>
    </location>
</feature>
<evidence type="ECO:0000256" key="7">
    <source>
        <dbReference type="ARBA" id="ARBA00023040"/>
    </source>
</evidence>
<feature type="domain" description="G-protein coupled receptors family 3 profile" evidence="14">
    <location>
        <begin position="582"/>
        <end position="846"/>
    </location>
</feature>
<dbReference type="PRINTS" id="PR01535">
    <property type="entry name" value="VOMERONASL2R"/>
</dbReference>
<dbReference type="GeneID" id="102922620"/>
<evidence type="ECO:0000256" key="10">
    <source>
        <dbReference type="ARBA" id="ARBA00023180"/>
    </source>
</evidence>
<feature type="transmembrane region" description="Helical" evidence="12">
    <location>
        <begin position="652"/>
        <end position="676"/>
    </location>
</feature>
<keyword evidence="9" id="KW-0675">Receptor</keyword>
<dbReference type="CDD" id="cd15283">
    <property type="entry name" value="7tmC_V2R_pheromone"/>
    <property type="match status" value="1"/>
</dbReference>
<feature type="chain" id="PRO_5044635774" evidence="13">
    <location>
        <begin position="22"/>
        <end position="848"/>
    </location>
</feature>
<evidence type="ECO:0000256" key="2">
    <source>
        <dbReference type="ARBA" id="ARBA00007242"/>
    </source>
</evidence>
<keyword evidence="6 12" id="KW-1133">Transmembrane helix</keyword>
<dbReference type="AlphaFoldDB" id="A0A6I9M5W6"/>
<comment type="subcellular location">
    <subcellularLocation>
        <location evidence="1">Cell membrane</location>
        <topology evidence="1">Multi-pass membrane protein</topology>
    </subcellularLocation>
</comment>
<dbReference type="GO" id="GO:0004930">
    <property type="term" value="F:G protein-coupled receptor activity"/>
    <property type="evidence" value="ECO:0007669"/>
    <property type="project" value="UniProtKB-KW"/>
</dbReference>
<evidence type="ECO:0000256" key="5">
    <source>
        <dbReference type="ARBA" id="ARBA00022729"/>
    </source>
</evidence>
<evidence type="ECO:0000256" key="8">
    <source>
        <dbReference type="ARBA" id="ARBA00023136"/>
    </source>
</evidence>
<dbReference type="InterPro" id="IPR028082">
    <property type="entry name" value="Peripla_BP_I"/>
</dbReference>
<proteinExistence type="inferred from homology"/>
<evidence type="ECO:0000256" key="13">
    <source>
        <dbReference type="SAM" id="SignalP"/>
    </source>
</evidence>
<evidence type="ECO:0000313" key="15">
    <source>
        <dbReference type="Ensembl" id="ENSPEMP00000019412.2"/>
    </source>
</evidence>
<dbReference type="FunFam" id="2.10.50.30:FF:000002">
    <property type="entry name" value="Vomeronasal 2 receptor, h1"/>
    <property type="match status" value="1"/>
</dbReference>
<organism evidence="15 16">
    <name type="scientific">Peromyscus maniculatus bairdii</name>
    <name type="common">Prairie deer mouse</name>
    <dbReference type="NCBI Taxonomy" id="230844"/>
    <lineage>
        <taxon>Eukaryota</taxon>
        <taxon>Metazoa</taxon>
        <taxon>Chordata</taxon>
        <taxon>Craniata</taxon>
        <taxon>Vertebrata</taxon>
        <taxon>Euteleostomi</taxon>
        <taxon>Mammalia</taxon>
        <taxon>Eutheria</taxon>
        <taxon>Euarchontoglires</taxon>
        <taxon>Glires</taxon>
        <taxon>Rodentia</taxon>
        <taxon>Myomorpha</taxon>
        <taxon>Muroidea</taxon>
        <taxon>Cricetidae</taxon>
        <taxon>Neotominae</taxon>
        <taxon>Peromyscus</taxon>
    </lineage>
</organism>
<dbReference type="RefSeq" id="XP_006990931.1">
    <property type="nucleotide sequence ID" value="XM_006990869.2"/>
</dbReference>
<dbReference type="OrthoDB" id="5984008at2759"/>
<evidence type="ECO:0000256" key="6">
    <source>
        <dbReference type="ARBA" id="ARBA00022989"/>
    </source>
</evidence>
<evidence type="ECO:0000256" key="12">
    <source>
        <dbReference type="SAM" id="Phobius"/>
    </source>
</evidence>
<keyword evidence="10" id="KW-0325">Glycoprotein</keyword>
<accession>A0A6I9M5W6</accession>
<feature type="transmembrane region" description="Helical" evidence="12">
    <location>
        <begin position="808"/>
        <end position="831"/>
    </location>
</feature>
<feature type="transmembrane region" description="Helical" evidence="12">
    <location>
        <begin position="696"/>
        <end position="720"/>
    </location>
</feature>
<dbReference type="Pfam" id="PF00003">
    <property type="entry name" value="7tm_3"/>
    <property type="match status" value="1"/>
</dbReference>
<dbReference type="Pfam" id="PF01094">
    <property type="entry name" value="ANF_receptor"/>
    <property type="match status" value="1"/>
</dbReference>
<dbReference type="PROSITE" id="PS50259">
    <property type="entry name" value="G_PROTEIN_RECEP_F3_4"/>
    <property type="match status" value="1"/>
</dbReference>
<dbReference type="PANTHER" id="PTHR24061:SF545">
    <property type="entry name" value="VOMERONASAL 2, RECEPTOR 118-RELATED"/>
    <property type="match status" value="1"/>
</dbReference>
<feature type="transmembrane region" description="Helical" evidence="12">
    <location>
        <begin position="582"/>
        <end position="607"/>
    </location>
</feature>
<keyword evidence="4 12" id="KW-0812">Transmembrane</keyword>
<gene>
    <name evidence="15" type="primary">LOC102922620</name>
</gene>
<evidence type="ECO:0000256" key="3">
    <source>
        <dbReference type="ARBA" id="ARBA00022475"/>
    </source>
</evidence>
<dbReference type="FunFam" id="3.40.50.2300:FF:000024">
    <property type="entry name" value="Vomeronasal 2, receptor 73"/>
    <property type="match status" value="1"/>
</dbReference>
<keyword evidence="3" id="KW-1003">Cell membrane</keyword>